<reference evidence="3 4" key="1">
    <citation type="submission" date="2016-10" db="EMBL/GenBank/DDBJ databases">
        <authorList>
            <person name="de Groot N.N."/>
        </authorList>
    </citation>
    <scope>NUCLEOTIDE SEQUENCE [LARGE SCALE GENOMIC DNA]</scope>
    <source>
        <strain evidence="3 4">DSM 21741</strain>
    </source>
</reference>
<evidence type="ECO:0000313" key="4">
    <source>
        <dbReference type="Proteomes" id="UP000199092"/>
    </source>
</evidence>
<dbReference type="Gene3D" id="3.40.50.1820">
    <property type="entry name" value="alpha/beta hydrolase"/>
    <property type="match status" value="1"/>
</dbReference>
<dbReference type="PANTHER" id="PTHR40841:SF2">
    <property type="entry name" value="SIDEROPHORE-DEGRADING ESTERASE (EUROFUNG)"/>
    <property type="match status" value="1"/>
</dbReference>
<dbReference type="SUPFAM" id="SSF53474">
    <property type="entry name" value="alpha/beta-Hydrolases"/>
    <property type="match status" value="1"/>
</dbReference>
<dbReference type="InterPro" id="IPR029058">
    <property type="entry name" value="AB_hydrolase_fold"/>
</dbReference>
<evidence type="ECO:0000256" key="2">
    <source>
        <dbReference type="ARBA" id="ARBA00022801"/>
    </source>
</evidence>
<dbReference type="GO" id="GO:0016788">
    <property type="term" value="F:hydrolase activity, acting on ester bonds"/>
    <property type="evidence" value="ECO:0007669"/>
    <property type="project" value="TreeGrafter"/>
</dbReference>
<sequence length="270" mass="30548">MLDLLPAAVPGSESMVVRSALAHDDYLITVALPLRYEDEPDRLWPVVYVLDGNLHFGLVVDMVRFMNIRVEFCNELPDALVVGIGYPPSGTLSEMHHRVMHLRMRDFVLEREEGGEDFMQEHFPIARRIPSGNGLPFMQFIRQEVLPLVETRYRADPADRTLLGHSMGANFALCTLFREPGLFQRCVAASFDAILQEEQAFAERHSSLPVRLHLVWEGRNDEELAQARPLVDRLAGRGYQGLVMTQEVVSTTHCAMVPYAFQSGLTHVFS</sequence>
<proteinExistence type="inferred from homology"/>
<dbReference type="PANTHER" id="PTHR40841">
    <property type="entry name" value="SIDEROPHORE TRIACETYLFUSARININE C ESTERASE"/>
    <property type="match status" value="1"/>
</dbReference>
<accession>A0A1H1LI20</accession>
<organism evidence="3 4">
    <name type="scientific">Friedmanniella luteola</name>
    <dbReference type="NCBI Taxonomy" id="546871"/>
    <lineage>
        <taxon>Bacteria</taxon>
        <taxon>Bacillati</taxon>
        <taxon>Actinomycetota</taxon>
        <taxon>Actinomycetes</taxon>
        <taxon>Propionibacteriales</taxon>
        <taxon>Nocardioidaceae</taxon>
        <taxon>Friedmanniella</taxon>
    </lineage>
</organism>
<keyword evidence="2 3" id="KW-0378">Hydrolase</keyword>
<gene>
    <name evidence="3" type="ORF">SAMN04488543_0288</name>
</gene>
<protein>
    <submittedName>
        <fullName evidence="3">Predicted hydrolase of the alpha/beta superfamily</fullName>
    </submittedName>
</protein>
<dbReference type="RefSeq" id="WP_157720225.1">
    <property type="nucleotide sequence ID" value="NZ_LT629749.1"/>
</dbReference>
<dbReference type="AlphaFoldDB" id="A0A1H1LI20"/>
<dbReference type="OrthoDB" id="5523653at2"/>
<dbReference type="Pfam" id="PF00756">
    <property type="entry name" value="Esterase"/>
    <property type="match status" value="1"/>
</dbReference>
<comment type="similarity">
    <text evidence="1">Belongs to the esterase D family.</text>
</comment>
<evidence type="ECO:0000256" key="1">
    <source>
        <dbReference type="ARBA" id="ARBA00005622"/>
    </source>
</evidence>
<dbReference type="InterPro" id="IPR000801">
    <property type="entry name" value="Esterase-like"/>
</dbReference>
<dbReference type="STRING" id="546871.SAMN04488543_0288"/>
<dbReference type="InterPro" id="IPR052558">
    <property type="entry name" value="Siderophore_Hydrolase_D"/>
</dbReference>
<keyword evidence="4" id="KW-1185">Reference proteome</keyword>
<name>A0A1H1LI20_9ACTN</name>
<dbReference type="Proteomes" id="UP000199092">
    <property type="component" value="Chromosome I"/>
</dbReference>
<dbReference type="EMBL" id="LT629749">
    <property type="protein sequence ID" value="SDR74204.1"/>
    <property type="molecule type" value="Genomic_DNA"/>
</dbReference>
<evidence type="ECO:0000313" key="3">
    <source>
        <dbReference type="EMBL" id="SDR74204.1"/>
    </source>
</evidence>